<dbReference type="PROSITE" id="PS50157">
    <property type="entry name" value="ZINC_FINGER_C2H2_2"/>
    <property type="match status" value="1"/>
</dbReference>
<sequence>MDMTDLDEVFGLNNYKWSNYNYQSSDLEDVLSEQRCLLPNEQEGSNVMQPGPSLENNLCGKHSIKESSTKKYIKFQKQCHICKQNFNDKHELNDHYEKDHKYHFYKCKYCNYKTNRRGNLERHEEIHLRIYSTKSSDYVCIEPGCNSRYKDKYDFKYHIKICQ</sequence>
<dbReference type="Proteomes" id="UP000008237">
    <property type="component" value="Unassembled WGS sequence"/>
</dbReference>
<dbReference type="InterPro" id="IPR013087">
    <property type="entry name" value="Znf_C2H2_type"/>
</dbReference>
<dbReference type="InterPro" id="IPR036236">
    <property type="entry name" value="Znf_C2H2_sf"/>
</dbReference>
<evidence type="ECO:0000313" key="4">
    <source>
        <dbReference type="Proteomes" id="UP000008237"/>
    </source>
</evidence>
<protein>
    <recommendedName>
        <fullName evidence="2">C2H2-type domain-containing protein</fullName>
    </recommendedName>
</protein>
<evidence type="ECO:0000256" key="1">
    <source>
        <dbReference type="PROSITE-ProRule" id="PRU00042"/>
    </source>
</evidence>
<reference evidence="3 4" key="1">
    <citation type="journal article" date="2010" name="Science">
        <title>Genomic comparison of the ants Camponotus floridanus and Harpegnathos saltator.</title>
        <authorList>
            <person name="Bonasio R."/>
            <person name="Zhang G."/>
            <person name="Ye C."/>
            <person name="Mutti N.S."/>
            <person name="Fang X."/>
            <person name="Qin N."/>
            <person name="Donahue G."/>
            <person name="Yang P."/>
            <person name="Li Q."/>
            <person name="Li C."/>
            <person name="Zhang P."/>
            <person name="Huang Z."/>
            <person name="Berger S.L."/>
            <person name="Reinberg D."/>
            <person name="Wang J."/>
            <person name="Liebig J."/>
        </authorList>
    </citation>
    <scope>NUCLEOTIDE SEQUENCE [LARGE SCALE GENOMIC DNA]</scope>
    <source>
        <strain evidence="3 4">R22 G/1</strain>
    </source>
</reference>
<dbReference type="InParanoid" id="E2B7X7"/>
<dbReference type="OrthoDB" id="10039931at2759"/>
<keyword evidence="1" id="KW-0863">Zinc-finger</keyword>
<accession>E2B7X7</accession>
<keyword evidence="4" id="KW-1185">Reference proteome</keyword>
<organism evidence="4">
    <name type="scientific">Harpegnathos saltator</name>
    <name type="common">Jerdon's jumping ant</name>
    <dbReference type="NCBI Taxonomy" id="610380"/>
    <lineage>
        <taxon>Eukaryota</taxon>
        <taxon>Metazoa</taxon>
        <taxon>Ecdysozoa</taxon>
        <taxon>Arthropoda</taxon>
        <taxon>Hexapoda</taxon>
        <taxon>Insecta</taxon>
        <taxon>Pterygota</taxon>
        <taxon>Neoptera</taxon>
        <taxon>Endopterygota</taxon>
        <taxon>Hymenoptera</taxon>
        <taxon>Apocrita</taxon>
        <taxon>Aculeata</taxon>
        <taxon>Formicoidea</taxon>
        <taxon>Formicidae</taxon>
        <taxon>Ponerinae</taxon>
        <taxon>Ponerini</taxon>
        <taxon>Harpegnathos</taxon>
    </lineage>
</organism>
<keyword evidence="1" id="KW-0862">Zinc</keyword>
<evidence type="ECO:0000259" key="2">
    <source>
        <dbReference type="PROSITE" id="PS50157"/>
    </source>
</evidence>
<gene>
    <name evidence="3" type="ORF">EAI_16752</name>
</gene>
<dbReference type="Pfam" id="PF00096">
    <property type="entry name" value="zf-C2H2"/>
    <property type="match status" value="2"/>
</dbReference>
<evidence type="ECO:0000313" key="3">
    <source>
        <dbReference type="EMBL" id="EFN88199.1"/>
    </source>
</evidence>
<feature type="domain" description="C2H2-type" evidence="2">
    <location>
        <begin position="105"/>
        <end position="127"/>
    </location>
</feature>
<keyword evidence="1" id="KW-0479">Metal-binding</keyword>
<dbReference type="EMBL" id="GL446261">
    <property type="protein sequence ID" value="EFN88199.1"/>
    <property type="molecule type" value="Genomic_DNA"/>
</dbReference>
<name>E2B7X7_HARSA</name>
<dbReference type="AlphaFoldDB" id="E2B7X7"/>
<dbReference type="KEGG" id="hst:105192079"/>
<dbReference type="GO" id="GO:0008270">
    <property type="term" value="F:zinc ion binding"/>
    <property type="evidence" value="ECO:0007669"/>
    <property type="project" value="UniProtKB-KW"/>
</dbReference>
<dbReference type="SUPFAM" id="SSF57667">
    <property type="entry name" value="beta-beta-alpha zinc fingers"/>
    <property type="match status" value="1"/>
</dbReference>
<dbReference type="SMART" id="SM00355">
    <property type="entry name" value="ZnF_C2H2"/>
    <property type="match status" value="3"/>
</dbReference>
<proteinExistence type="predicted"/>
<dbReference type="Gene3D" id="3.30.160.60">
    <property type="entry name" value="Classic Zinc Finger"/>
    <property type="match status" value="1"/>
</dbReference>
<dbReference type="PROSITE" id="PS00028">
    <property type="entry name" value="ZINC_FINGER_C2H2_1"/>
    <property type="match status" value="1"/>
</dbReference>